<feature type="transmembrane region" description="Helical" evidence="12">
    <location>
        <begin position="422"/>
        <end position="442"/>
    </location>
</feature>
<keyword evidence="10 12" id="KW-0472">Membrane</keyword>
<comment type="caution">
    <text evidence="15">The sequence shown here is derived from an EMBL/GenBank/DDBJ whole genome shotgun (WGS) entry which is preliminary data.</text>
</comment>
<evidence type="ECO:0000256" key="10">
    <source>
        <dbReference type="ARBA" id="ARBA00023136"/>
    </source>
</evidence>
<feature type="domain" description="PA" evidence="14">
    <location>
        <begin position="156"/>
        <end position="243"/>
    </location>
</feature>
<dbReference type="GO" id="GO:0042500">
    <property type="term" value="F:aspartic endopeptidase activity, intramembrane cleaving"/>
    <property type="evidence" value="ECO:0007669"/>
    <property type="project" value="InterPro"/>
</dbReference>
<evidence type="ECO:0000256" key="11">
    <source>
        <dbReference type="ARBA" id="ARBA00023180"/>
    </source>
</evidence>
<keyword evidence="4" id="KW-0645">Protease</keyword>
<dbReference type="GO" id="GO:0033619">
    <property type="term" value="P:membrane protein proteolysis"/>
    <property type="evidence" value="ECO:0007669"/>
    <property type="project" value="TreeGrafter"/>
</dbReference>
<evidence type="ECO:0000256" key="2">
    <source>
        <dbReference type="ARBA" id="ARBA00004337"/>
    </source>
</evidence>
<protein>
    <recommendedName>
        <fullName evidence="14">PA domain-containing protein</fullName>
    </recommendedName>
</protein>
<feature type="transmembrane region" description="Helical" evidence="12">
    <location>
        <begin position="392"/>
        <end position="416"/>
    </location>
</feature>
<dbReference type="Pfam" id="PF02225">
    <property type="entry name" value="PA"/>
    <property type="match status" value="1"/>
</dbReference>
<dbReference type="GO" id="GO:0098553">
    <property type="term" value="C:lumenal side of endoplasmic reticulum membrane"/>
    <property type="evidence" value="ECO:0007669"/>
    <property type="project" value="TreeGrafter"/>
</dbReference>
<comment type="similarity">
    <text evidence="3">Belongs to the peptidase A22B family.</text>
</comment>
<sequence length="454" mass="49480">NDHSSPTYALVPLFTFACLCLDTDAIAKQPHALAAVVFVGTGDASVTMDLVLSQSSKTGSIHLRQPIRETPQNGRTTSAGSRYVCSASGCERFDVDGDIVHQDDIAPKRPGCDNNFVLVKVPTWIGDSEEEEFVGVGARFGPTLESKEKDANKSRVVLADPPDCCSAPKNKLTGEVIMVQRGNCSFTDKAYVAEAAGASAILIVNNQTGMSFYKHVPHFFNYETNVKIGIPAVMLPQDAGSSLETSIQNKLNVYVQLYSPKRPLVDVAEVFLWLMAVGTILCASYWSAWTAREAAIEQDKILKDASDEYLNTESSRSSGVVDINTTSAVLFVVIASCFLVMLYKLMSYWFIEVLVVLFAIGGVEGLQTCLVALLSCFRLFDHAAQTFIKVPFLGSVSYLTIGVSPFCVTFAVVWAVYRRISFAWIGQDILGIALIVTVIQIIRVPNLKVLVSTH</sequence>
<name>A0AAD5D677_AMBAR</name>
<evidence type="ECO:0000313" key="16">
    <source>
        <dbReference type="Proteomes" id="UP001206925"/>
    </source>
</evidence>
<evidence type="ECO:0000256" key="8">
    <source>
        <dbReference type="ARBA" id="ARBA00022801"/>
    </source>
</evidence>
<dbReference type="Pfam" id="PF04258">
    <property type="entry name" value="Peptidase_A22B"/>
    <property type="match status" value="1"/>
</dbReference>
<evidence type="ECO:0000256" key="1">
    <source>
        <dbReference type="ARBA" id="ARBA00003012"/>
    </source>
</evidence>
<reference evidence="15" key="1">
    <citation type="submission" date="2022-06" db="EMBL/GenBank/DDBJ databases">
        <title>Uncovering the hologenomic basis of an extraordinary plant invasion.</title>
        <authorList>
            <person name="Bieker V.C."/>
            <person name="Martin M.D."/>
            <person name="Gilbert T."/>
            <person name="Hodgins K."/>
            <person name="Battlay P."/>
            <person name="Petersen B."/>
            <person name="Wilson J."/>
        </authorList>
    </citation>
    <scope>NUCLEOTIDE SEQUENCE</scope>
    <source>
        <strain evidence="15">AA19_3_7</strain>
        <tissue evidence="15">Leaf</tissue>
    </source>
</reference>
<dbReference type="InterPro" id="IPR003137">
    <property type="entry name" value="PA_domain"/>
</dbReference>
<dbReference type="AlphaFoldDB" id="A0AAD5D677"/>
<evidence type="ECO:0000259" key="14">
    <source>
        <dbReference type="Pfam" id="PF02225"/>
    </source>
</evidence>
<evidence type="ECO:0000256" key="12">
    <source>
        <dbReference type="SAM" id="Phobius"/>
    </source>
</evidence>
<keyword evidence="11" id="KW-0325">Glycoprotein</keyword>
<dbReference type="PANTHER" id="PTHR12174:SF102">
    <property type="entry name" value="SIGNAL PEPTIDE PEPTIDASE-LIKE 4"/>
    <property type="match status" value="1"/>
</dbReference>
<dbReference type="PANTHER" id="PTHR12174">
    <property type="entry name" value="SIGNAL PEPTIDE PEPTIDASE"/>
    <property type="match status" value="1"/>
</dbReference>
<dbReference type="GO" id="GO:0005765">
    <property type="term" value="C:lysosomal membrane"/>
    <property type="evidence" value="ECO:0007669"/>
    <property type="project" value="TreeGrafter"/>
</dbReference>
<keyword evidence="6 13" id="KW-0732">Signal</keyword>
<feature type="signal peptide" evidence="13">
    <location>
        <begin position="1"/>
        <end position="27"/>
    </location>
</feature>
<dbReference type="SUPFAM" id="SSF52025">
    <property type="entry name" value="PA domain"/>
    <property type="match status" value="1"/>
</dbReference>
<evidence type="ECO:0000256" key="5">
    <source>
        <dbReference type="ARBA" id="ARBA00022692"/>
    </source>
</evidence>
<dbReference type="FunFam" id="3.50.30.30:FF:000007">
    <property type="entry name" value="Signal peptide peptidase-like 3"/>
    <property type="match status" value="1"/>
</dbReference>
<organism evidence="15 16">
    <name type="scientific">Ambrosia artemisiifolia</name>
    <name type="common">Common ragweed</name>
    <dbReference type="NCBI Taxonomy" id="4212"/>
    <lineage>
        <taxon>Eukaryota</taxon>
        <taxon>Viridiplantae</taxon>
        <taxon>Streptophyta</taxon>
        <taxon>Embryophyta</taxon>
        <taxon>Tracheophyta</taxon>
        <taxon>Spermatophyta</taxon>
        <taxon>Magnoliopsida</taxon>
        <taxon>eudicotyledons</taxon>
        <taxon>Gunneridae</taxon>
        <taxon>Pentapetalae</taxon>
        <taxon>asterids</taxon>
        <taxon>campanulids</taxon>
        <taxon>Asterales</taxon>
        <taxon>Asteraceae</taxon>
        <taxon>Asteroideae</taxon>
        <taxon>Heliantheae alliance</taxon>
        <taxon>Heliantheae</taxon>
        <taxon>Ambrosia</taxon>
    </lineage>
</organism>
<feature type="chain" id="PRO_5042060775" description="PA domain-containing protein" evidence="13">
    <location>
        <begin position="28"/>
        <end position="454"/>
    </location>
</feature>
<feature type="transmembrane region" description="Helical" evidence="12">
    <location>
        <begin position="349"/>
        <end position="380"/>
    </location>
</feature>
<accession>A0AAD5D677</accession>
<dbReference type="Proteomes" id="UP001206925">
    <property type="component" value="Unassembled WGS sequence"/>
</dbReference>
<dbReference type="InterPro" id="IPR046450">
    <property type="entry name" value="PA_dom_sf"/>
</dbReference>
<evidence type="ECO:0000256" key="13">
    <source>
        <dbReference type="SAM" id="SignalP"/>
    </source>
</evidence>
<keyword evidence="7" id="KW-0967">Endosome</keyword>
<feature type="transmembrane region" description="Helical" evidence="12">
    <location>
        <begin position="323"/>
        <end position="343"/>
    </location>
</feature>
<comment type="function">
    <text evidence="1">Intramembrane-cleaving aspartic protease (I-CLiP) that cleaves type II membrane signal peptides in the hydrophobic plane of the membrane.</text>
</comment>
<dbReference type="InterPro" id="IPR007369">
    <property type="entry name" value="Peptidase_A22B_SPP"/>
</dbReference>
<evidence type="ECO:0000313" key="15">
    <source>
        <dbReference type="EMBL" id="KAI7755071.1"/>
    </source>
</evidence>
<feature type="transmembrane region" description="Helical" evidence="12">
    <location>
        <begin position="270"/>
        <end position="288"/>
    </location>
</feature>
<dbReference type="GO" id="GO:0030660">
    <property type="term" value="C:Golgi-associated vesicle membrane"/>
    <property type="evidence" value="ECO:0007669"/>
    <property type="project" value="TreeGrafter"/>
</dbReference>
<keyword evidence="16" id="KW-1185">Reference proteome</keyword>
<evidence type="ECO:0000256" key="6">
    <source>
        <dbReference type="ARBA" id="ARBA00022729"/>
    </source>
</evidence>
<evidence type="ECO:0000256" key="7">
    <source>
        <dbReference type="ARBA" id="ARBA00022753"/>
    </source>
</evidence>
<keyword evidence="5 12" id="KW-0812">Transmembrane</keyword>
<keyword evidence="9 12" id="KW-1133">Transmembrane helix</keyword>
<dbReference type="EMBL" id="JAMZMK010001845">
    <property type="protein sequence ID" value="KAI7755071.1"/>
    <property type="molecule type" value="Genomic_DNA"/>
</dbReference>
<keyword evidence="8" id="KW-0378">Hydrolase</keyword>
<dbReference type="Gene3D" id="3.50.30.30">
    <property type="match status" value="1"/>
</dbReference>
<comment type="subcellular location">
    <subcellularLocation>
        <location evidence="2">Endosome membrane</location>
        <topology evidence="2">Multi-pass membrane protein</topology>
    </subcellularLocation>
</comment>
<proteinExistence type="inferred from homology"/>
<feature type="non-terminal residue" evidence="15">
    <location>
        <position position="1"/>
    </location>
</feature>
<gene>
    <name evidence="15" type="ORF">M8C21_006538</name>
</gene>
<dbReference type="GO" id="GO:0098554">
    <property type="term" value="C:cytoplasmic side of endoplasmic reticulum membrane"/>
    <property type="evidence" value="ECO:0007669"/>
    <property type="project" value="TreeGrafter"/>
</dbReference>
<evidence type="ECO:0000256" key="9">
    <source>
        <dbReference type="ARBA" id="ARBA00022989"/>
    </source>
</evidence>
<evidence type="ECO:0000256" key="3">
    <source>
        <dbReference type="ARBA" id="ARBA00006859"/>
    </source>
</evidence>
<dbReference type="GO" id="GO:0010008">
    <property type="term" value="C:endosome membrane"/>
    <property type="evidence" value="ECO:0007669"/>
    <property type="project" value="UniProtKB-SubCell"/>
</dbReference>
<evidence type="ECO:0000256" key="4">
    <source>
        <dbReference type="ARBA" id="ARBA00022670"/>
    </source>
</evidence>